<reference evidence="2 3" key="1">
    <citation type="submission" date="2017-09" db="EMBL/GenBank/DDBJ databases">
        <title>Depth-based differentiation of microbial function through sediment-hosted aquifers and enrichment of novel symbionts in the deep terrestrial subsurface.</title>
        <authorList>
            <person name="Probst A.J."/>
            <person name="Ladd B."/>
            <person name="Jarett J.K."/>
            <person name="Geller-Mcgrath D.E."/>
            <person name="Sieber C.M."/>
            <person name="Emerson J.B."/>
            <person name="Anantharaman K."/>
            <person name="Thomas B.C."/>
            <person name="Malmstrom R."/>
            <person name="Stieglmeier M."/>
            <person name="Klingl A."/>
            <person name="Woyke T."/>
            <person name="Ryan C.M."/>
            <person name="Banfield J.F."/>
        </authorList>
    </citation>
    <scope>NUCLEOTIDE SEQUENCE [LARGE SCALE GENOMIC DNA]</scope>
    <source>
        <strain evidence="2">CG23_combo_of_CG06-09_8_20_14_all_48_7</strain>
    </source>
</reference>
<dbReference type="InterPro" id="IPR046778">
    <property type="entry name" value="UPF0758_N"/>
</dbReference>
<dbReference type="InterPro" id="IPR001405">
    <property type="entry name" value="UPF0758"/>
</dbReference>
<evidence type="ECO:0000313" key="2">
    <source>
        <dbReference type="EMBL" id="PIP16639.1"/>
    </source>
</evidence>
<proteinExistence type="predicted"/>
<feature type="domain" description="UPF0758" evidence="1">
    <location>
        <begin position="12"/>
        <end position="82"/>
    </location>
</feature>
<dbReference type="AlphaFoldDB" id="A0A2G9YBN4"/>
<dbReference type="InterPro" id="IPR010994">
    <property type="entry name" value="RuvA_2-like"/>
</dbReference>
<organism evidence="2 3">
    <name type="scientific">bacterium (Candidatus Ratteibacteria) CG23_combo_of_CG06-09_8_20_14_all_48_7</name>
    <dbReference type="NCBI Taxonomy" id="2014292"/>
    <lineage>
        <taxon>Bacteria</taxon>
        <taxon>Candidatus Ratteibacteria</taxon>
    </lineage>
</organism>
<evidence type="ECO:0000313" key="3">
    <source>
        <dbReference type="Proteomes" id="UP000230392"/>
    </source>
</evidence>
<comment type="caution">
    <text evidence="2">The sequence shown here is derived from an EMBL/GenBank/DDBJ whole genome shotgun (WGS) entry which is preliminary data.</text>
</comment>
<gene>
    <name evidence="2" type="ORF">COX46_01070</name>
</gene>
<evidence type="ECO:0000259" key="1">
    <source>
        <dbReference type="Pfam" id="PF20582"/>
    </source>
</evidence>
<sequence length="105" mass="11816">MKKLKEQTITWDHPGGKLLRKGAEYCTDAELLAILIGAGIPGKTALKMAEEIIERFKDFKGLANQPFEKIYQIKGLKQVKVIRIAAALEIARRIVQQVAKELKNE</sequence>
<dbReference type="PANTHER" id="PTHR30471">
    <property type="entry name" value="DNA REPAIR PROTEIN RADC"/>
    <property type="match status" value="1"/>
</dbReference>
<protein>
    <recommendedName>
        <fullName evidence="1">UPF0758 domain-containing protein</fullName>
    </recommendedName>
</protein>
<dbReference type="SUPFAM" id="SSF47781">
    <property type="entry name" value="RuvA domain 2-like"/>
    <property type="match status" value="1"/>
</dbReference>
<accession>A0A2G9YBN4</accession>
<dbReference type="Proteomes" id="UP000230392">
    <property type="component" value="Unassembled WGS sequence"/>
</dbReference>
<dbReference type="Pfam" id="PF20582">
    <property type="entry name" value="UPF0758_N"/>
    <property type="match status" value="1"/>
</dbReference>
<dbReference type="PANTHER" id="PTHR30471:SF3">
    <property type="entry name" value="UPF0758 PROTEIN YEES-RELATED"/>
    <property type="match status" value="1"/>
</dbReference>
<name>A0A2G9YBN4_9BACT</name>
<dbReference type="EMBL" id="PCRF01000046">
    <property type="protein sequence ID" value="PIP16639.1"/>
    <property type="molecule type" value="Genomic_DNA"/>
</dbReference>